<gene>
    <name evidence="1" type="ORF">PLANPX_0362</name>
</gene>
<dbReference type="AlphaFoldDB" id="A0A5K7X2Q7"/>
<dbReference type="EMBL" id="AP021861">
    <property type="protein sequence ID" value="BBO30750.1"/>
    <property type="molecule type" value="Genomic_DNA"/>
</dbReference>
<dbReference type="KEGG" id="lpav:PLANPX_0362"/>
<evidence type="ECO:0000313" key="2">
    <source>
        <dbReference type="Proteomes" id="UP000326837"/>
    </source>
</evidence>
<organism evidence="1 2">
    <name type="scientific">Lacipirellula parvula</name>
    <dbReference type="NCBI Taxonomy" id="2650471"/>
    <lineage>
        <taxon>Bacteria</taxon>
        <taxon>Pseudomonadati</taxon>
        <taxon>Planctomycetota</taxon>
        <taxon>Planctomycetia</taxon>
        <taxon>Pirellulales</taxon>
        <taxon>Lacipirellulaceae</taxon>
        <taxon>Lacipirellula</taxon>
    </lineage>
</organism>
<name>A0A5K7X2Q7_9BACT</name>
<accession>A0A5K7X2Q7</accession>
<evidence type="ECO:0000313" key="1">
    <source>
        <dbReference type="EMBL" id="BBO30750.1"/>
    </source>
</evidence>
<dbReference type="Proteomes" id="UP000326837">
    <property type="component" value="Chromosome"/>
</dbReference>
<protein>
    <submittedName>
        <fullName evidence="1">Uncharacterized protein</fullName>
    </submittedName>
</protein>
<reference evidence="2" key="1">
    <citation type="submission" date="2019-10" db="EMBL/GenBank/DDBJ databases">
        <title>Lacipirellula parvula gen. nov., sp. nov., representing a lineage of planctomycetes widespread in freshwater anoxic habitats, and description of the family Lacipirellulaceae.</title>
        <authorList>
            <person name="Dedysh S.N."/>
            <person name="Kulichevskaya I.S."/>
            <person name="Beletsky A.V."/>
            <person name="Rakitin A.L."/>
            <person name="Mardanov A.V."/>
            <person name="Ivanova A.A."/>
            <person name="Saltykova V.X."/>
            <person name="Rijpstra W.I.C."/>
            <person name="Sinninghe Damste J.S."/>
            <person name="Ravin N.V."/>
        </authorList>
    </citation>
    <scope>NUCLEOTIDE SEQUENCE [LARGE SCALE GENOMIC DNA]</scope>
    <source>
        <strain evidence="2">PX69</strain>
    </source>
</reference>
<proteinExistence type="predicted"/>
<keyword evidence="2" id="KW-1185">Reference proteome</keyword>
<sequence length="49" mass="5215">MPAVAAGQRPAGAVIKIMLKDECGMLNESIFSAFILQHSAFLRDAPAAR</sequence>